<evidence type="ECO:0000313" key="3">
    <source>
        <dbReference type="EMBL" id="CAE8719508.1"/>
    </source>
</evidence>
<evidence type="ECO:0008006" key="5">
    <source>
        <dbReference type="Google" id="ProtNLM"/>
    </source>
</evidence>
<keyword evidence="1" id="KW-0677">Repeat</keyword>
<feature type="compositionally biased region" description="Low complexity" evidence="2">
    <location>
        <begin position="427"/>
        <end position="436"/>
    </location>
</feature>
<feature type="compositionally biased region" description="Basic and acidic residues" evidence="2">
    <location>
        <begin position="88"/>
        <end position="112"/>
    </location>
</feature>
<dbReference type="AlphaFoldDB" id="A0A813L514"/>
<dbReference type="Gene3D" id="3.40.50.150">
    <property type="entry name" value="Vaccinia Virus protein VP39"/>
    <property type="match status" value="1"/>
</dbReference>
<feature type="compositionally biased region" description="Low complexity" evidence="2">
    <location>
        <begin position="460"/>
        <end position="499"/>
    </location>
</feature>
<dbReference type="EMBL" id="CAJNNW010033555">
    <property type="protein sequence ID" value="CAE8719508.1"/>
    <property type="molecule type" value="Genomic_DNA"/>
</dbReference>
<reference evidence="3" key="1">
    <citation type="submission" date="2021-02" db="EMBL/GenBank/DDBJ databases">
        <authorList>
            <person name="Dougan E. K."/>
            <person name="Rhodes N."/>
            <person name="Thang M."/>
            <person name="Chan C."/>
        </authorList>
    </citation>
    <scope>NUCLEOTIDE SEQUENCE</scope>
</reference>
<name>A0A813L514_POLGL</name>
<feature type="region of interest" description="Disordered" evidence="2">
    <location>
        <begin position="1"/>
        <end position="21"/>
    </location>
</feature>
<dbReference type="Gene3D" id="1.25.40.10">
    <property type="entry name" value="Tetratricopeptide repeat domain"/>
    <property type="match status" value="2"/>
</dbReference>
<accession>A0A813L514</accession>
<dbReference type="InterPro" id="IPR011990">
    <property type="entry name" value="TPR-like_helical_dom_sf"/>
</dbReference>
<dbReference type="Gene3D" id="1.10.150.170">
    <property type="entry name" value="Putative methyltransferase TM0872, insert domain"/>
    <property type="match status" value="1"/>
</dbReference>
<evidence type="ECO:0000313" key="4">
    <source>
        <dbReference type="Proteomes" id="UP000626109"/>
    </source>
</evidence>
<dbReference type="Pfam" id="PF01535">
    <property type="entry name" value="PPR"/>
    <property type="match status" value="2"/>
</dbReference>
<comment type="caution">
    <text evidence="3">The sequence shown here is derived from an EMBL/GenBank/DDBJ whole genome shotgun (WGS) entry which is preliminary data.</text>
</comment>
<gene>
    <name evidence="3" type="ORF">PGLA2088_LOCUS40704</name>
</gene>
<dbReference type="InterPro" id="IPR029063">
    <property type="entry name" value="SAM-dependent_MTases_sf"/>
</dbReference>
<evidence type="ECO:0000256" key="2">
    <source>
        <dbReference type="SAM" id="MobiDB-lite"/>
    </source>
</evidence>
<dbReference type="SUPFAM" id="SSF81995">
    <property type="entry name" value="beta-sandwich domain of Sec23/24"/>
    <property type="match status" value="1"/>
</dbReference>
<evidence type="ECO:0000256" key="1">
    <source>
        <dbReference type="ARBA" id="ARBA00022737"/>
    </source>
</evidence>
<dbReference type="Proteomes" id="UP000626109">
    <property type="component" value="Unassembled WGS sequence"/>
</dbReference>
<dbReference type="PANTHER" id="PTHR47447:SF17">
    <property type="entry name" value="OS12G0638900 PROTEIN"/>
    <property type="match status" value="1"/>
</dbReference>
<dbReference type="PANTHER" id="PTHR47447">
    <property type="entry name" value="OS03G0856100 PROTEIN"/>
    <property type="match status" value="1"/>
</dbReference>
<organism evidence="3 4">
    <name type="scientific">Polarella glacialis</name>
    <name type="common">Dinoflagellate</name>
    <dbReference type="NCBI Taxonomy" id="89957"/>
    <lineage>
        <taxon>Eukaryota</taxon>
        <taxon>Sar</taxon>
        <taxon>Alveolata</taxon>
        <taxon>Dinophyceae</taxon>
        <taxon>Suessiales</taxon>
        <taxon>Suessiaceae</taxon>
        <taxon>Polarella</taxon>
    </lineage>
</organism>
<protein>
    <recommendedName>
        <fullName evidence="5">Pentatricopeptide repeat-containing protein, chloroplastic</fullName>
    </recommendedName>
</protein>
<dbReference type="GO" id="GO:0008168">
    <property type="term" value="F:methyltransferase activity"/>
    <property type="evidence" value="ECO:0007669"/>
    <property type="project" value="InterPro"/>
</dbReference>
<feature type="region of interest" description="Disordered" evidence="2">
    <location>
        <begin position="427"/>
        <end position="501"/>
    </location>
</feature>
<proteinExistence type="predicted"/>
<dbReference type="InterPro" id="IPR002885">
    <property type="entry name" value="PPR_rpt"/>
</dbReference>
<feature type="region of interest" description="Disordered" evidence="2">
    <location>
        <begin position="75"/>
        <end position="119"/>
    </location>
</feature>
<sequence length="851" mass="92127">MLLRTAATRAARAPASRGGPSSCLVVSAVSRALVVHSSLLLLSVERGHSLLGSSTFSACSAEPQQRRNYNGSLGEVRAEASEETDNCDGSHSHGREGSRKELPAGSRKDGQEIRNTSRQLQRALRDLGGSRDWSGALGMLENMLSSKMQVDASCFRAVLSACARSSQPQKCLALLEEMNLSGLAGDLLAQNTTISACSRKGWWREALAVLADMPTLGDARADISSVNATITACVKGQEWPRALAFLASVKAWGLQPDGFTFGALAAACEKGACWQQALELLEEATGAQIMGTSCLIVRTATISTLGRAQLWQASLQILFEDRVDREATKPDAVAWGAAVASCRRSAEWTQALALLQASKAQQVQPDLAAYTSTAAACSERQQWAVAASLLVDALGAGLSPDAGLRAAARNSSGCVWHLLSDLGWAQRPPDQQQVRPQSRKSQTTLPVSGRPPQQNKEEQQQQPQPQPQQQRQQQQRQQQPQQPQPFSSSSQPQPSREQPMLAAQGLDPVVASVVSESRLAAGSPEAVYLVCGGGKSSATAELGRSLLSLLRATGDKVLLMPQDRSFEAICRRLSEEDHRAIAMGRRPLSHLLNRQQREVEEAEPRRRDASGAKKPLLAGAVLDVGSAALPQHAAEWLSAASPEELARVFRDRGELEDDLLWERLAEAVVAERDSRWTGGQRGKLQANRDLMDVIATAVRRLADPADPTPGLAVDAIRAHLLQEKDGLGKALAAMFQRFEVGARCAVLCSRREAAAAVRHFARSNEDCNPSWVSDWPREKVAALYPLMGISIEQQEWCVREVTFTASASRSLLPASANLRSREVFVLEKQLRMTGHTMPLNLGPARPLLRRF</sequence>
<dbReference type="InterPro" id="IPR023397">
    <property type="entry name" value="SAM-dep_MeTrfase_MraW_recog"/>
</dbReference>